<evidence type="ECO:0000313" key="3">
    <source>
        <dbReference type="EMBL" id="GAA1918410.1"/>
    </source>
</evidence>
<dbReference type="Pfam" id="PF08450">
    <property type="entry name" value="SGL"/>
    <property type="match status" value="1"/>
</dbReference>
<comment type="similarity">
    <text evidence="1">Belongs to the SMP-30/CGR1 family.</text>
</comment>
<dbReference type="Gene3D" id="2.120.10.30">
    <property type="entry name" value="TolB, C-terminal domain"/>
    <property type="match status" value="1"/>
</dbReference>
<name>A0ABN2PCW8_9MICO</name>
<evidence type="ECO:0000256" key="1">
    <source>
        <dbReference type="ARBA" id="ARBA00008853"/>
    </source>
</evidence>
<proteinExistence type="inferred from homology"/>
<dbReference type="Proteomes" id="UP001501343">
    <property type="component" value="Unassembled WGS sequence"/>
</dbReference>
<protein>
    <recommendedName>
        <fullName evidence="2">SMP-30/Gluconolactonase/LRE-like region domain-containing protein</fullName>
    </recommendedName>
</protein>
<dbReference type="InterPro" id="IPR011042">
    <property type="entry name" value="6-blade_b-propeller_TolB-like"/>
</dbReference>
<dbReference type="InterPro" id="IPR005511">
    <property type="entry name" value="SMP-30"/>
</dbReference>
<organism evidence="3 4">
    <name type="scientific">Microbacterium aoyamense</name>
    <dbReference type="NCBI Taxonomy" id="344166"/>
    <lineage>
        <taxon>Bacteria</taxon>
        <taxon>Bacillati</taxon>
        <taxon>Actinomycetota</taxon>
        <taxon>Actinomycetes</taxon>
        <taxon>Micrococcales</taxon>
        <taxon>Microbacteriaceae</taxon>
        <taxon>Microbacterium</taxon>
    </lineage>
</organism>
<dbReference type="PANTHER" id="PTHR10907">
    <property type="entry name" value="REGUCALCIN"/>
    <property type="match status" value="1"/>
</dbReference>
<reference evidence="3 4" key="1">
    <citation type="journal article" date="2019" name="Int. J. Syst. Evol. Microbiol.">
        <title>The Global Catalogue of Microorganisms (GCM) 10K type strain sequencing project: providing services to taxonomists for standard genome sequencing and annotation.</title>
        <authorList>
            <consortium name="The Broad Institute Genomics Platform"/>
            <consortium name="The Broad Institute Genome Sequencing Center for Infectious Disease"/>
            <person name="Wu L."/>
            <person name="Ma J."/>
        </authorList>
    </citation>
    <scope>NUCLEOTIDE SEQUENCE [LARGE SCALE GENOMIC DNA]</scope>
    <source>
        <strain evidence="3 4">JCM 14900</strain>
    </source>
</reference>
<evidence type="ECO:0000259" key="2">
    <source>
        <dbReference type="Pfam" id="PF08450"/>
    </source>
</evidence>
<dbReference type="PRINTS" id="PR01790">
    <property type="entry name" value="SMP30FAMILY"/>
</dbReference>
<accession>A0ABN2PCW8</accession>
<evidence type="ECO:0000313" key="4">
    <source>
        <dbReference type="Proteomes" id="UP001501343"/>
    </source>
</evidence>
<keyword evidence="4" id="KW-1185">Reference proteome</keyword>
<dbReference type="InterPro" id="IPR013658">
    <property type="entry name" value="SGL"/>
</dbReference>
<dbReference type="SUPFAM" id="SSF63829">
    <property type="entry name" value="Calcium-dependent phosphotriesterase"/>
    <property type="match status" value="1"/>
</dbReference>
<dbReference type="RefSeq" id="WP_248145815.1">
    <property type="nucleotide sequence ID" value="NZ_BAAAOF010000002.1"/>
</dbReference>
<dbReference type="PANTHER" id="PTHR10907:SF47">
    <property type="entry name" value="REGUCALCIN"/>
    <property type="match status" value="1"/>
</dbReference>
<dbReference type="EMBL" id="BAAAOF010000002">
    <property type="protein sequence ID" value="GAA1918410.1"/>
    <property type="molecule type" value="Genomic_DNA"/>
</dbReference>
<sequence length="306" mass="32289">MRDLGTARAATSESFDLAEGPFWDVRDGALSWVDITQGHVYRGRLGAGGTIRIDERLAFDAQVGAASPGTRGDVALALGGAIVRRAADGALTTLAVVAPMDEVVGAAQRRLNDGMPDPAGRFVVGTLHKGESDTPEVLVRLEPDGTLTTIDDDLGLSNGLAWTADGSVMYSVDTTRRVVYRRSYPELGPREVHIELNDGYPDGICLDADDHLWVAVWGAGEVRRFDPGGALVGVVSVPAPHTSSVAFAGPDLATLVITTARSELSEQQIADWPDSGRLFTFEPGVRGLPATPWGGASIAEESEGRS</sequence>
<gene>
    <name evidence="3" type="ORF">GCM10009775_08740</name>
</gene>
<comment type="caution">
    <text evidence="3">The sequence shown here is derived from an EMBL/GenBank/DDBJ whole genome shotgun (WGS) entry which is preliminary data.</text>
</comment>
<feature type="domain" description="SMP-30/Gluconolactonase/LRE-like region" evidence="2">
    <location>
        <begin position="17"/>
        <end position="261"/>
    </location>
</feature>